<dbReference type="KEGG" id="acou:A5CBH24_21780"/>
<keyword evidence="1" id="KW-0812">Transmembrane</keyword>
<organism evidence="2 3">
    <name type="scientific">Alistipes communis</name>
    <dbReference type="NCBI Taxonomy" id="2585118"/>
    <lineage>
        <taxon>Bacteria</taxon>
        <taxon>Pseudomonadati</taxon>
        <taxon>Bacteroidota</taxon>
        <taxon>Bacteroidia</taxon>
        <taxon>Bacteroidales</taxon>
        <taxon>Rikenellaceae</taxon>
        <taxon>Alistipes</taxon>
    </lineage>
</organism>
<evidence type="ECO:0000313" key="2">
    <source>
        <dbReference type="EMBL" id="BBL04865.1"/>
    </source>
</evidence>
<dbReference type="Proteomes" id="UP000318946">
    <property type="component" value="Chromosome"/>
</dbReference>
<name>A0A4Y1WVX8_9BACT</name>
<reference evidence="3" key="1">
    <citation type="submission" date="2019-06" db="EMBL/GenBank/DDBJ databases">
        <title>Alistipes onderdonkii subsp. vulgaris subsp. nov., Alistipes dispar sp. nov. and Alistipes communis sp. nov., isolated from human faeces, and creation of Alistipes onderdonkii subsp. onderdonkii subsp. nov.</title>
        <authorList>
            <person name="Sakamoto M."/>
            <person name="Ikeyama N."/>
            <person name="Ogata Y."/>
            <person name="Suda W."/>
            <person name="Iino T."/>
            <person name="Hattori M."/>
            <person name="Ohkuma M."/>
        </authorList>
    </citation>
    <scope>NUCLEOTIDE SEQUENCE [LARGE SCALE GENOMIC DNA]</scope>
    <source>
        <strain evidence="3">5CBH24</strain>
    </source>
</reference>
<dbReference type="EMBL" id="AP019735">
    <property type="protein sequence ID" value="BBL04865.1"/>
    <property type="molecule type" value="Genomic_DNA"/>
</dbReference>
<dbReference type="RefSeq" id="WP_141413189.1">
    <property type="nucleotide sequence ID" value="NZ_AP019735.1"/>
</dbReference>
<evidence type="ECO:0000256" key="1">
    <source>
        <dbReference type="SAM" id="Phobius"/>
    </source>
</evidence>
<dbReference type="OrthoDB" id="1004942at2"/>
<gene>
    <name evidence="2" type="ORF">A5CBH24_21780</name>
</gene>
<feature type="transmembrane region" description="Helical" evidence="1">
    <location>
        <begin position="12"/>
        <end position="34"/>
    </location>
</feature>
<sequence length="406" mass="43962">MKLHTTYLEGAVLPTVVVAALVMLTATLGLLALWEQETLLFTRTQRLRQARADVESAALLYRLHPDERALTAAGGYLLYDSLPQSRIFVRREPWGLYELLHITTADSLVASSRIVGAEPDPARTLFYADDRTAVTLAGDTRLHGTLRLPQNGLTYGRVGAEFYRGEEVPRTAIRSSAAMLPAPSAAVAARIGALFAFAQQLPAAGDLPDSLGISFRDPTVALRLGTAEIGGCTLRGRIVLAADELRIDSACRLENVLVCARKVTVGSGARIAAQLFARDTVVVEPCAVLEYPSGICAGRYAELGDRATADGYVIVRDTVRHKKMAASYRQSRTARVRGLLHADGAAQVQGIVAGCAELRQVVYFSPQGYYKDMLYDLTLLENPATAQPLWYGGAEAVRRKEAVCVE</sequence>
<keyword evidence="3" id="KW-1185">Reference proteome</keyword>
<accession>A0A4Y1WVX8</accession>
<evidence type="ECO:0000313" key="3">
    <source>
        <dbReference type="Proteomes" id="UP000318946"/>
    </source>
</evidence>
<protein>
    <submittedName>
        <fullName evidence="2">Uncharacterized protein</fullName>
    </submittedName>
</protein>
<dbReference type="GeneID" id="78342892"/>
<proteinExistence type="predicted"/>
<dbReference type="AlphaFoldDB" id="A0A4Y1WVX8"/>
<keyword evidence="1" id="KW-0472">Membrane</keyword>
<keyword evidence="1" id="KW-1133">Transmembrane helix</keyword>